<dbReference type="PANTHER" id="PTHR24058:SF17">
    <property type="entry name" value="HOMEODOMAIN INTERACTING PROTEIN KINASE, ISOFORM D"/>
    <property type="match status" value="1"/>
</dbReference>
<evidence type="ECO:0000313" key="7">
    <source>
        <dbReference type="Ensembl" id="ENSMMOP00000004817.1"/>
    </source>
</evidence>
<sequence>FRKDKRKMDWPDYNSFVREILGLGSFSLVFKCCNVKTGKMEAMKVYNSYNSYNRYNSIIYQGIQEIEMLRRLHCLDPDTCNIVKWTDFFYDKEKLCICFELLDQTLRDYMVDRECRSLPIPEVRSIIHQVTTALSHLNSIGIVHADLKPDNVMVVDRHQQPLKVKLINFGQAQLVSAINPDVPIQTLSYRAPEVMLGIPFNEAIDVWSLGLTATELVTGCPLYMGNDEYDVLRAIIQTQGQPTPEEFELDVRYHSHLLVDLIKRMLHLNPDERIKPAEVLQHPFFSLSVPPSSPAHVYIEVEPEIETPEVSQQPISFQREQGEDDCGVEITTASMTGGSEENTRNVQLEDTEDVQLENSGDFLHAVPLRYSQHKLHLMLFNVSHVAHMISVTAEIQDSAHEISRPKRCFLWRAGSRSHTF</sequence>
<dbReference type="GO" id="GO:0004674">
    <property type="term" value="F:protein serine/threonine kinase activity"/>
    <property type="evidence" value="ECO:0007669"/>
    <property type="project" value="UniProtKB-KW"/>
</dbReference>
<dbReference type="Pfam" id="PF00069">
    <property type="entry name" value="Pkinase"/>
    <property type="match status" value="1"/>
</dbReference>
<name>A0A3Q3W073_MOLML</name>
<organism evidence="7 8">
    <name type="scientific">Mola mola</name>
    <name type="common">Ocean sunfish</name>
    <name type="synonym">Tetraodon mola</name>
    <dbReference type="NCBI Taxonomy" id="94237"/>
    <lineage>
        <taxon>Eukaryota</taxon>
        <taxon>Metazoa</taxon>
        <taxon>Chordata</taxon>
        <taxon>Craniata</taxon>
        <taxon>Vertebrata</taxon>
        <taxon>Euteleostomi</taxon>
        <taxon>Actinopterygii</taxon>
        <taxon>Neopterygii</taxon>
        <taxon>Teleostei</taxon>
        <taxon>Neoteleostei</taxon>
        <taxon>Acanthomorphata</taxon>
        <taxon>Eupercaria</taxon>
        <taxon>Tetraodontiformes</taxon>
        <taxon>Molidae</taxon>
        <taxon>Mola</taxon>
    </lineage>
</organism>
<evidence type="ECO:0000256" key="5">
    <source>
        <dbReference type="ARBA" id="ARBA00022840"/>
    </source>
</evidence>
<keyword evidence="5" id="KW-0067">ATP-binding</keyword>
<keyword evidence="4" id="KW-0418">Kinase</keyword>
<accession>A0A3Q3W073</accession>
<evidence type="ECO:0000259" key="6">
    <source>
        <dbReference type="PROSITE" id="PS50011"/>
    </source>
</evidence>
<dbReference type="AlphaFoldDB" id="A0A3Q3W073"/>
<reference evidence="7" key="2">
    <citation type="submission" date="2025-09" db="UniProtKB">
        <authorList>
            <consortium name="Ensembl"/>
        </authorList>
    </citation>
    <scope>IDENTIFICATION</scope>
</reference>
<dbReference type="InterPro" id="IPR050494">
    <property type="entry name" value="Ser_Thr_dual-spec_kinase"/>
</dbReference>
<dbReference type="Gene3D" id="3.30.200.20">
    <property type="entry name" value="Phosphorylase Kinase, domain 1"/>
    <property type="match status" value="1"/>
</dbReference>
<dbReference type="SMART" id="SM00220">
    <property type="entry name" value="S_TKc"/>
    <property type="match status" value="1"/>
</dbReference>
<dbReference type="InterPro" id="IPR000719">
    <property type="entry name" value="Prot_kinase_dom"/>
</dbReference>
<dbReference type="SUPFAM" id="SSF56112">
    <property type="entry name" value="Protein kinase-like (PK-like)"/>
    <property type="match status" value="1"/>
</dbReference>
<evidence type="ECO:0000256" key="2">
    <source>
        <dbReference type="ARBA" id="ARBA00022679"/>
    </source>
</evidence>
<proteinExistence type="predicted"/>
<dbReference type="STRING" id="94237.ENSMMOP00000004817"/>
<dbReference type="InterPro" id="IPR011009">
    <property type="entry name" value="Kinase-like_dom_sf"/>
</dbReference>
<keyword evidence="2" id="KW-0808">Transferase</keyword>
<dbReference type="InterPro" id="IPR008271">
    <property type="entry name" value="Ser/Thr_kinase_AS"/>
</dbReference>
<evidence type="ECO:0000256" key="3">
    <source>
        <dbReference type="ARBA" id="ARBA00022741"/>
    </source>
</evidence>
<dbReference type="Ensembl" id="ENSMMOT00000004903.1">
    <property type="protein sequence ID" value="ENSMMOP00000004817.1"/>
    <property type="gene ID" value="ENSMMOG00000003774.1"/>
</dbReference>
<reference evidence="7" key="1">
    <citation type="submission" date="2025-08" db="UniProtKB">
        <authorList>
            <consortium name="Ensembl"/>
        </authorList>
    </citation>
    <scope>IDENTIFICATION</scope>
</reference>
<dbReference type="Proteomes" id="UP000261620">
    <property type="component" value="Unplaced"/>
</dbReference>
<feature type="domain" description="Protein kinase" evidence="6">
    <location>
        <begin position="15"/>
        <end position="285"/>
    </location>
</feature>
<dbReference type="Gene3D" id="1.10.510.10">
    <property type="entry name" value="Transferase(Phosphotransferase) domain 1"/>
    <property type="match status" value="1"/>
</dbReference>
<keyword evidence="3" id="KW-0547">Nucleotide-binding</keyword>
<keyword evidence="8" id="KW-1185">Reference proteome</keyword>
<dbReference type="PROSITE" id="PS50011">
    <property type="entry name" value="PROTEIN_KINASE_DOM"/>
    <property type="match status" value="1"/>
</dbReference>
<dbReference type="GO" id="GO:0005524">
    <property type="term" value="F:ATP binding"/>
    <property type="evidence" value="ECO:0007669"/>
    <property type="project" value="UniProtKB-KW"/>
</dbReference>
<evidence type="ECO:0000313" key="8">
    <source>
        <dbReference type="Proteomes" id="UP000261620"/>
    </source>
</evidence>
<protein>
    <recommendedName>
        <fullName evidence="6">Protein kinase domain-containing protein</fullName>
    </recommendedName>
</protein>
<dbReference type="PROSITE" id="PS00108">
    <property type="entry name" value="PROTEIN_KINASE_ST"/>
    <property type="match status" value="1"/>
</dbReference>
<keyword evidence="1" id="KW-0723">Serine/threonine-protein kinase</keyword>
<dbReference type="PANTHER" id="PTHR24058">
    <property type="entry name" value="DUAL SPECIFICITY PROTEIN KINASE"/>
    <property type="match status" value="1"/>
</dbReference>
<evidence type="ECO:0000256" key="1">
    <source>
        <dbReference type="ARBA" id="ARBA00022527"/>
    </source>
</evidence>
<evidence type="ECO:0000256" key="4">
    <source>
        <dbReference type="ARBA" id="ARBA00022777"/>
    </source>
</evidence>